<evidence type="ECO:0008006" key="3">
    <source>
        <dbReference type="Google" id="ProtNLM"/>
    </source>
</evidence>
<dbReference type="InterPro" id="IPR047690">
    <property type="entry name" value="IPExxxVDY_fam"/>
</dbReference>
<dbReference type="RefSeq" id="WP_072303980.1">
    <property type="nucleotide sequence ID" value="NZ_FPIY01000003.1"/>
</dbReference>
<dbReference type="NCBIfam" id="NF033205">
    <property type="entry name" value="IPExxxVDY"/>
    <property type="match status" value="1"/>
</dbReference>
<gene>
    <name evidence="1" type="ORF">SAMN05660313_02342</name>
</gene>
<dbReference type="EMBL" id="FPIY01000003">
    <property type="protein sequence ID" value="SFW54891.1"/>
    <property type="molecule type" value="Genomic_DNA"/>
</dbReference>
<dbReference type="STRING" id="76595.SAMN05660313_02342"/>
<organism evidence="1 2">
    <name type="scientific">Cellulophaga fucicola</name>
    <dbReference type="NCBI Taxonomy" id="76595"/>
    <lineage>
        <taxon>Bacteria</taxon>
        <taxon>Pseudomonadati</taxon>
        <taxon>Bacteroidota</taxon>
        <taxon>Flavobacteriia</taxon>
        <taxon>Flavobacteriales</taxon>
        <taxon>Flavobacteriaceae</taxon>
        <taxon>Cellulophaga</taxon>
    </lineage>
</organism>
<dbReference type="OrthoDB" id="676614at2"/>
<evidence type="ECO:0000313" key="2">
    <source>
        <dbReference type="Proteomes" id="UP000183257"/>
    </source>
</evidence>
<evidence type="ECO:0000313" key="1">
    <source>
        <dbReference type="EMBL" id="SFW54891.1"/>
    </source>
</evidence>
<reference evidence="2" key="1">
    <citation type="submission" date="2016-11" db="EMBL/GenBank/DDBJ databases">
        <authorList>
            <person name="Varghese N."/>
            <person name="Submissions S."/>
        </authorList>
    </citation>
    <scope>NUCLEOTIDE SEQUENCE [LARGE SCALE GENOMIC DNA]</scope>
    <source>
        <strain evidence="2">DSM 24786</strain>
    </source>
</reference>
<dbReference type="Proteomes" id="UP000183257">
    <property type="component" value="Unassembled WGS sequence"/>
</dbReference>
<sequence>MGAIHKISEDFFEDSFSLIALHSSLEDYAIGYNLNLFLKANFKRAKVDLDVNQRISFPFFEWEDVDNHNNWTLISNHSKIEEQEEQGGLFGSELSYTTHYLVPEYKDVDYFLKIEQEDKQIVAAILKQIVSIPKIVTAYSIDVDNLKSKNNLIF</sequence>
<proteinExistence type="predicted"/>
<protein>
    <recommendedName>
        <fullName evidence="3">IPExxxVDY family protein</fullName>
    </recommendedName>
</protein>
<keyword evidence="2" id="KW-1185">Reference proteome</keyword>
<name>A0A1K1Q5C9_9FLAO</name>
<dbReference type="AlphaFoldDB" id="A0A1K1Q5C9"/>
<accession>A0A1K1Q5C9</accession>